<dbReference type="OrthoDB" id="961266at2"/>
<dbReference type="SUPFAM" id="SSF54106">
    <property type="entry name" value="LysM domain"/>
    <property type="match status" value="1"/>
</dbReference>
<dbReference type="AlphaFoldDB" id="A0A151XZD5"/>
<dbReference type="Gene3D" id="3.10.350.10">
    <property type="entry name" value="LysM domain"/>
    <property type="match status" value="1"/>
</dbReference>
<feature type="domain" description="LysM" evidence="2">
    <location>
        <begin position="110"/>
        <end position="154"/>
    </location>
</feature>
<dbReference type="STRING" id="1806892.AZH43_15915"/>
<dbReference type="Proteomes" id="UP000076276">
    <property type="component" value="Unassembled WGS sequence"/>
</dbReference>
<dbReference type="EMBL" id="LUAW01000032">
    <property type="protein sequence ID" value="KYQ71183.1"/>
    <property type="molecule type" value="Genomic_DNA"/>
</dbReference>
<sequence>MSNKALVTVQILDALGNPIPKIHYQVKNQKTDQHVVKGITNSKGCFYEIQRDKGTVLDVYVKGLFDNGLTKVKSFTISKDRMLVKVLSPKLLIDLKTLENNGKQGGYTRKPHIVQKGDTLTSIAQQYDSTVRALESLNTLKNINKLSVGQVIKLPFYTPATGNNISQDRKPQPLKKQIESTKSKKNTPKKDDEKKAGQSLESSLGDYKNKALEQLNEWYEDGKKALSEAVKIEMKEDRSKDSGTPKSDVLNLCMSSPQCITSGQSELIREINIRLAGFGGALPTDKFTPLTEACIKQFQRDYMGAPETGKICGGLLVSLDKFRDEYGISKFMEAFKCPCGKCNGFGKARSGTFTFESFQEKTKKYTKVQKTLTEPKGMHRSLIWGLKAMEFYFSKKENDRGYKISRISSGYRCVDNNLINRRATVNHLGTAIDIVISDKYNKKIDKNELESHVRKEWFCKYLNATMGWAPNQFGLETLSHGADKWVHLDIREFADEFKADKLFSSNKDILNGDYLINISKKNTEYSGVLGCAGLVAFPASPDLNDSSLEDLIKKLGSAISHGEGNYESYNTGTIKKKVIHSFLNPAKGTITGKTVNQIIQSYSLSPNETSRMFAVGKYQVTPDPMREAKLKLGLSGNEKFDESLQEKIFREYLIPSKRPKLGDFVLKGVGNSKDAQYEAAKEWASIATPQGYKVGKSCGGYVSDGNKSYYESSANHANKNSTKMVKAILEKISQYHQQNKK</sequence>
<proteinExistence type="predicted"/>
<organism evidence="3 4">
    <name type="scientific">Acinetobacter pragensis</name>
    <dbReference type="NCBI Taxonomy" id="1806892"/>
    <lineage>
        <taxon>Bacteria</taxon>
        <taxon>Pseudomonadati</taxon>
        <taxon>Pseudomonadota</taxon>
        <taxon>Gammaproteobacteria</taxon>
        <taxon>Moraxellales</taxon>
        <taxon>Moraxellaceae</taxon>
        <taxon>Acinetobacter</taxon>
    </lineage>
</organism>
<reference evidence="3 4" key="1">
    <citation type="submission" date="2016-03" db="EMBL/GenBank/DDBJ databases">
        <title>Acinetobacter genomospecies 28 strain ANC 4149.</title>
        <authorList>
            <person name="Radolfova-Krizova L."/>
            <person name="Nemec A."/>
        </authorList>
    </citation>
    <scope>NUCLEOTIDE SEQUENCE [LARGE SCALE GENOMIC DNA]</scope>
    <source>
        <strain evidence="3 4">ANC 4149</strain>
    </source>
</reference>
<dbReference type="SMART" id="SM00257">
    <property type="entry name" value="LysM"/>
    <property type="match status" value="1"/>
</dbReference>
<name>A0A151XZD5_9GAMM</name>
<evidence type="ECO:0000259" key="2">
    <source>
        <dbReference type="PROSITE" id="PS51782"/>
    </source>
</evidence>
<protein>
    <submittedName>
        <fullName evidence="3">Peptidoglycan-binding protein</fullName>
    </submittedName>
</protein>
<evidence type="ECO:0000313" key="3">
    <source>
        <dbReference type="EMBL" id="KYQ71183.1"/>
    </source>
</evidence>
<dbReference type="RefSeq" id="WP_067670528.1">
    <property type="nucleotide sequence ID" value="NZ_CBCSIK010000013.1"/>
</dbReference>
<comment type="caution">
    <text evidence="3">The sequence shown here is derived from an EMBL/GenBank/DDBJ whole genome shotgun (WGS) entry which is preliminary data.</text>
</comment>
<feature type="compositionally biased region" description="Basic and acidic residues" evidence="1">
    <location>
        <begin position="167"/>
        <end position="196"/>
    </location>
</feature>
<dbReference type="Gene3D" id="1.10.530.10">
    <property type="match status" value="1"/>
</dbReference>
<dbReference type="Pfam" id="PF01476">
    <property type="entry name" value="LysM"/>
    <property type="match status" value="1"/>
</dbReference>
<accession>A0A151XZD5</accession>
<keyword evidence="4" id="KW-1185">Reference proteome</keyword>
<dbReference type="PROSITE" id="PS51782">
    <property type="entry name" value="LYSM"/>
    <property type="match status" value="1"/>
</dbReference>
<feature type="region of interest" description="Disordered" evidence="1">
    <location>
        <begin position="162"/>
        <end position="202"/>
    </location>
</feature>
<gene>
    <name evidence="3" type="ORF">AZH43_15915</name>
</gene>
<evidence type="ECO:0000256" key="1">
    <source>
        <dbReference type="SAM" id="MobiDB-lite"/>
    </source>
</evidence>
<dbReference type="InterPro" id="IPR018392">
    <property type="entry name" value="LysM"/>
</dbReference>
<evidence type="ECO:0000313" key="4">
    <source>
        <dbReference type="Proteomes" id="UP000076276"/>
    </source>
</evidence>
<dbReference type="InterPro" id="IPR036779">
    <property type="entry name" value="LysM_dom_sf"/>
</dbReference>
<dbReference type="CDD" id="cd00118">
    <property type="entry name" value="LysM"/>
    <property type="match status" value="1"/>
</dbReference>